<dbReference type="GO" id="GO:0045505">
    <property type="term" value="F:dynein intermediate chain binding"/>
    <property type="evidence" value="ECO:0007669"/>
    <property type="project" value="TreeGrafter"/>
</dbReference>
<dbReference type="eggNOG" id="KOG3430">
    <property type="taxonomic scope" value="Eukaryota"/>
</dbReference>
<evidence type="ECO:0000256" key="9">
    <source>
        <dbReference type="ARBA" id="ARBA00023017"/>
    </source>
</evidence>
<evidence type="ECO:0000256" key="1">
    <source>
        <dbReference type="ARBA" id="ARBA00004123"/>
    </source>
</evidence>
<dbReference type="InterPro" id="IPR001372">
    <property type="entry name" value="Dynein_light_chain_typ-1/2"/>
</dbReference>
<dbReference type="SMART" id="SM01375">
    <property type="entry name" value="Dynein_light"/>
    <property type="match status" value="1"/>
</dbReference>
<dbReference type="SUPFAM" id="SSF54648">
    <property type="entry name" value="DLC"/>
    <property type="match status" value="1"/>
</dbReference>
<dbReference type="InParanoid" id="D7G1V9"/>
<sequence length="102" mass="11756">MGEMVPDWAQMWGAKVKMPTDMRDDMLRDAIETCRDALDHCADFEAEGLAAAEKIKKHFDARWDPSWHVIIGRNFGSFVTHETTCFVYFYLADKAIMMYKAG</sequence>
<dbReference type="PANTHER" id="PTHR11886:SF35">
    <property type="entry name" value="DYNEIN LIGHT CHAIN"/>
    <property type="match status" value="1"/>
</dbReference>
<evidence type="ECO:0000256" key="4">
    <source>
        <dbReference type="ARBA" id="ARBA00022448"/>
    </source>
</evidence>
<evidence type="ECO:0000256" key="13">
    <source>
        <dbReference type="RuleBase" id="RU365010"/>
    </source>
</evidence>
<comment type="similarity">
    <text evidence="3 13">Belongs to the dynein light chain family.</text>
</comment>
<keyword evidence="11 13" id="KW-0206">Cytoskeleton</keyword>
<evidence type="ECO:0000256" key="7">
    <source>
        <dbReference type="ARBA" id="ARBA00022816"/>
    </source>
</evidence>
<keyword evidence="10 13" id="KW-0505">Motor protein</keyword>
<keyword evidence="15" id="KW-1185">Reference proteome</keyword>
<comment type="subcellular location">
    <subcellularLocation>
        <location evidence="2 13">Cytoplasm</location>
        <location evidence="2 13">Cytoskeleton</location>
    </subcellularLocation>
    <subcellularLocation>
        <location evidence="1">Nucleus</location>
    </subcellularLocation>
</comment>
<gene>
    <name evidence="14" type="ORF">Esi_0046_0067</name>
</gene>
<dbReference type="InterPro" id="IPR019763">
    <property type="entry name" value="Dynein_light_1/2_CS"/>
</dbReference>
<keyword evidence="12" id="KW-0539">Nucleus</keyword>
<dbReference type="Gene3D" id="3.30.740.10">
    <property type="entry name" value="Protein Inhibitor Of Neuronal Nitric Oxide Synthase"/>
    <property type="match status" value="1"/>
</dbReference>
<evidence type="ECO:0000256" key="6">
    <source>
        <dbReference type="ARBA" id="ARBA00022701"/>
    </source>
</evidence>
<evidence type="ECO:0000256" key="8">
    <source>
        <dbReference type="ARBA" id="ARBA00022927"/>
    </source>
</evidence>
<dbReference type="GO" id="GO:0015031">
    <property type="term" value="P:protein transport"/>
    <property type="evidence" value="ECO:0007669"/>
    <property type="project" value="UniProtKB-KW"/>
</dbReference>
<evidence type="ECO:0000256" key="12">
    <source>
        <dbReference type="ARBA" id="ARBA00023242"/>
    </source>
</evidence>
<dbReference type="GO" id="GO:0005874">
    <property type="term" value="C:microtubule"/>
    <property type="evidence" value="ECO:0007669"/>
    <property type="project" value="UniProtKB-KW"/>
</dbReference>
<dbReference type="AlphaFoldDB" id="D7G1V9"/>
<keyword evidence="5 13" id="KW-0963">Cytoplasm</keyword>
<dbReference type="STRING" id="2880.D7G1V9"/>
<evidence type="ECO:0000313" key="14">
    <source>
        <dbReference type="EMBL" id="CBJ48685.1"/>
    </source>
</evidence>
<name>D7G1V9_ECTSI</name>
<dbReference type="PROSITE" id="PS01239">
    <property type="entry name" value="DYNEIN_LIGHT_1"/>
    <property type="match status" value="1"/>
</dbReference>
<proteinExistence type="inferred from homology"/>
<dbReference type="Proteomes" id="UP000002630">
    <property type="component" value="Linkage Group LG18"/>
</dbReference>
<dbReference type="GO" id="GO:0005868">
    <property type="term" value="C:cytoplasmic dynein complex"/>
    <property type="evidence" value="ECO:0007669"/>
    <property type="project" value="TreeGrafter"/>
</dbReference>
<keyword evidence="4" id="KW-0813">Transport</keyword>
<dbReference type="GO" id="GO:0005634">
    <property type="term" value="C:nucleus"/>
    <property type="evidence" value="ECO:0007669"/>
    <property type="project" value="UniProtKB-SubCell"/>
</dbReference>
<keyword evidence="8" id="KW-0653">Protein transport</keyword>
<reference evidence="14 15" key="1">
    <citation type="journal article" date="2010" name="Nature">
        <title>The Ectocarpus genome and the independent evolution of multicellularity in brown algae.</title>
        <authorList>
            <person name="Cock J.M."/>
            <person name="Sterck L."/>
            <person name="Rouze P."/>
            <person name="Scornet D."/>
            <person name="Allen A.E."/>
            <person name="Amoutzias G."/>
            <person name="Anthouard V."/>
            <person name="Artiguenave F."/>
            <person name="Aury J.M."/>
            <person name="Badger J.H."/>
            <person name="Beszteri B."/>
            <person name="Billiau K."/>
            <person name="Bonnet E."/>
            <person name="Bothwell J.H."/>
            <person name="Bowler C."/>
            <person name="Boyen C."/>
            <person name="Brownlee C."/>
            <person name="Carrano C.J."/>
            <person name="Charrier B."/>
            <person name="Cho G.Y."/>
            <person name="Coelho S.M."/>
            <person name="Collen J."/>
            <person name="Corre E."/>
            <person name="Da Silva C."/>
            <person name="Delage L."/>
            <person name="Delaroque N."/>
            <person name="Dittami S.M."/>
            <person name="Doulbeau S."/>
            <person name="Elias M."/>
            <person name="Farnham G."/>
            <person name="Gachon C.M."/>
            <person name="Gschloessl B."/>
            <person name="Heesch S."/>
            <person name="Jabbari K."/>
            <person name="Jubin C."/>
            <person name="Kawai H."/>
            <person name="Kimura K."/>
            <person name="Kloareg B."/>
            <person name="Kupper F.C."/>
            <person name="Lang D."/>
            <person name="Le Bail A."/>
            <person name="Leblanc C."/>
            <person name="Lerouge P."/>
            <person name="Lohr M."/>
            <person name="Lopez P.J."/>
            <person name="Martens C."/>
            <person name="Maumus F."/>
            <person name="Michel G."/>
            <person name="Miranda-Saavedra D."/>
            <person name="Morales J."/>
            <person name="Moreau H."/>
            <person name="Motomura T."/>
            <person name="Nagasato C."/>
            <person name="Napoli C.A."/>
            <person name="Nelson D.R."/>
            <person name="Nyvall-Collen P."/>
            <person name="Peters A.F."/>
            <person name="Pommier C."/>
            <person name="Potin P."/>
            <person name="Poulain J."/>
            <person name="Quesneville H."/>
            <person name="Read B."/>
            <person name="Rensing S.A."/>
            <person name="Ritter A."/>
            <person name="Rousvoal S."/>
            <person name="Samanta M."/>
            <person name="Samson G."/>
            <person name="Schroeder D.C."/>
            <person name="Segurens B."/>
            <person name="Strittmatter M."/>
            <person name="Tonon T."/>
            <person name="Tregear J.W."/>
            <person name="Valentin K."/>
            <person name="von Dassow P."/>
            <person name="Yamagishi T."/>
            <person name="Van de Peer Y."/>
            <person name="Wincker P."/>
        </authorList>
    </citation>
    <scope>NUCLEOTIDE SEQUENCE [LARGE SCALE GENOMIC DNA]</scope>
    <source>
        <strain evidence="15">Ec32 / CCAP1310/4</strain>
    </source>
</reference>
<dbReference type="PANTHER" id="PTHR11886">
    <property type="entry name" value="DYNEIN LIGHT CHAIN"/>
    <property type="match status" value="1"/>
</dbReference>
<keyword evidence="7" id="KW-0509">mRNA transport</keyword>
<dbReference type="EMBL" id="FN648663">
    <property type="protein sequence ID" value="CBJ48685.1"/>
    <property type="molecule type" value="Genomic_DNA"/>
</dbReference>
<evidence type="ECO:0000256" key="2">
    <source>
        <dbReference type="ARBA" id="ARBA00004245"/>
    </source>
</evidence>
<dbReference type="OrthoDB" id="10033309at2759"/>
<dbReference type="OMA" id="THESRRM"/>
<dbReference type="EMBL" id="FN649743">
    <property type="protein sequence ID" value="CBJ48685.1"/>
    <property type="molecule type" value="Genomic_DNA"/>
</dbReference>
<evidence type="ECO:0000256" key="3">
    <source>
        <dbReference type="ARBA" id="ARBA00010156"/>
    </source>
</evidence>
<keyword evidence="6 13" id="KW-0493">Microtubule</keyword>
<accession>D7G1V9</accession>
<organism evidence="14 15">
    <name type="scientific">Ectocarpus siliculosus</name>
    <name type="common">Brown alga</name>
    <name type="synonym">Conferva siliculosa</name>
    <dbReference type="NCBI Taxonomy" id="2880"/>
    <lineage>
        <taxon>Eukaryota</taxon>
        <taxon>Sar</taxon>
        <taxon>Stramenopiles</taxon>
        <taxon>Ochrophyta</taxon>
        <taxon>PX clade</taxon>
        <taxon>Phaeophyceae</taxon>
        <taxon>Ectocarpales</taxon>
        <taxon>Ectocarpaceae</taxon>
        <taxon>Ectocarpus</taxon>
    </lineage>
</organism>
<evidence type="ECO:0000256" key="10">
    <source>
        <dbReference type="ARBA" id="ARBA00023175"/>
    </source>
</evidence>
<dbReference type="InterPro" id="IPR037177">
    <property type="entry name" value="DLC_sf"/>
</dbReference>
<protein>
    <recommendedName>
        <fullName evidence="13">Dynein light chain</fullName>
    </recommendedName>
</protein>
<evidence type="ECO:0000313" key="15">
    <source>
        <dbReference type="Proteomes" id="UP000002630"/>
    </source>
</evidence>
<keyword evidence="9 13" id="KW-0243">Dynein</keyword>
<dbReference type="GO" id="GO:0051028">
    <property type="term" value="P:mRNA transport"/>
    <property type="evidence" value="ECO:0007669"/>
    <property type="project" value="UniProtKB-KW"/>
</dbReference>
<dbReference type="Pfam" id="PF01221">
    <property type="entry name" value="Dynein_light"/>
    <property type="match status" value="1"/>
</dbReference>
<dbReference type="GO" id="GO:0007017">
    <property type="term" value="P:microtubule-based process"/>
    <property type="evidence" value="ECO:0007669"/>
    <property type="project" value="InterPro"/>
</dbReference>
<dbReference type="FunFam" id="3.30.740.10:FF:000005">
    <property type="entry name" value="Dynein light chain"/>
    <property type="match status" value="1"/>
</dbReference>
<evidence type="ECO:0000256" key="11">
    <source>
        <dbReference type="ARBA" id="ARBA00023212"/>
    </source>
</evidence>
<evidence type="ECO:0000256" key="5">
    <source>
        <dbReference type="ARBA" id="ARBA00022490"/>
    </source>
</evidence>